<protein>
    <recommendedName>
        <fullName evidence="1">Headcase middle domain-containing protein</fullName>
    </recommendedName>
</protein>
<evidence type="ECO:0000313" key="3">
    <source>
        <dbReference type="Proteomes" id="UP001177023"/>
    </source>
</evidence>
<keyword evidence="3" id="KW-1185">Reference proteome</keyword>
<dbReference type="InterPro" id="IPR031947">
    <property type="entry name" value="Headcase_mid"/>
</dbReference>
<dbReference type="Proteomes" id="UP001177023">
    <property type="component" value="Unassembled WGS sequence"/>
</dbReference>
<accession>A0AA36CZ46</accession>
<dbReference type="EMBL" id="CATQJA010002653">
    <property type="protein sequence ID" value="CAJ0578047.1"/>
    <property type="molecule type" value="Genomic_DNA"/>
</dbReference>
<dbReference type="PANTHER" id="PTHR13425">
    <property type="entry name" value="HEADCASE PROTEIN"/>
    <property type="match status" value="1"/>
</dbReference>
<organism evidence="2 3">
    <name type="scientific">Mesorhabditis spiculigera</name>
    <dbReference type="NCBI Taxonomy" id="96644"/>
    <lineage>
        <taxon>Eukaryota</taxon>
        <taxon>Metazoa</taxon>
        <taxon>Ecdysozoa</taxon>
        <taxon>Nematoda</taxon>
        <taxon>Chromadorea</taxon>
        <taxon>Rhabditida</taxon>
        <taxon>Rhabditina</taxon>
        <taxon>Rhabditomorpha</taxon>
        <taxon>Rhabditoidea</taxon>
        <taxon>Rhabditidae</taxon>
        <taxon>Mesorhabditinae</taxon>
        <taxon>Mesorhabditis</taxon>
    </lineage>
</organism>
<gene>
    <name evidence="2" type="ORF">MSPICULIGERA_LOCUS16311</name>
</gene>
<feature type="non-terminal residue" evidence="2">
    <location>
        <position position="1"/>
    </location>
</feature>
<dbReference type="Pfam" id="PF16002">
    <property type="entry name" value="Headcase"/>
    <property type="match status" value="1"/>
</dbReference>
<dbReference type="PANTHER" id="PTHR13425:SF3">
    <property type="entry name" value="HEADCASE PROTEIN HOMOLOG"/>
    <property type="match status" value="1"/>
</dbReference>
<name>A0AA36CZ46_9BILA</name>
<sequence length="281" mass="32091">MPRKQHFLPESCDEFRKRSGSTASTKKWGKRETQPQFELRCCVNPEILKKNVENHWYFEDETVRQNGSVFSRRENFNNLLSVIPLSKFNGIHIKMEDDCPQGGDDVRLCILKTLGAHNLREVQCVGCTKAIPVYDRYPLIDGVFFLSPVVRYGPPVEVLYDQRRCYIQQLCARCLFSEWQCSNCGRDQWFSGKALILGTLYFYDVISAGRCCPPSCSMCRAPLLVPENILQQLNQGNFNLVNECFTCAACGCRQYHLARGNEEVRIIPPSPLDDPFAAIAN</sequence>
<reference evidence="2" key="1">
    <citation type="submission" date="2023-06" db="EMBL/GenBank/DDBJ databases">
        <authorList>
            <person name="Delattre M."/>
        </authorList>
    </citation>
    <scope>NUCLEOTIDE SEQUENCE</scope>
    <source>
        <strain evidence="2">AF72</strain>
    </source>
</reference>
<dbReference type="AlphaFoldDB" id="A0AA36CZ46"/>
<comment type="caution">
    <text evidence="2">The sequence shown here is derived from an EMBL/GenBank/DDBJ whole genome shotgun (WGS) entry which is preliminary data.</text>
</comment>
<proteinExistence type="predicted"/>
<evidence type="ECO:0000313" key="2">
    <source>
        <dbReference type="EMBL" id="CAJ0578047.1"/>
    </source>
</evidence>
<feature type="domain" description="Headcase middle" evidence="1">
    <location>
        <begin position="65"/>
        <end position="259"/>
    </location>
</feature>
<evidence type="ECO:0000259" key="1">
    <source>
        <dbReference type="Pfam" id="PF16002"/>
    </source>
</evidence>
<dbReference type="InterPro" id="IPR026066">
    <property type="entry name" value="Headcase"/>
</dbReference>